<evidence type="ECO:0000256" key="1">
    <source>
        <dbReference type="ARBA" id="ARBA00004167"/>
    </source>
</evidence>
<proteinExistence type="predicted"/>
<sequence>MNYTLTTINRNKKTIPINSNDNRRKIVGKTILFTNARDEKNIREWVAHHLIIGFDLIYIFDHKSIKPLSQEFNNFKKVIVERCEMDGPIKMQLMLKASKIATSAGADWMLYLDADEYLVLNAFHSIKNMLKHYLFADSIAINWLMFGTNYHKKEPTHGLLIENYTKSDLKLNKHVKTFVRPSQVVNAITPHYFVIADPVRMISINMKEMRQSKSFNEWDIEYNKCAAFIAHYLYQSEESYINRKIKLPRDDNSQFRQIETDIHEKHNLVENALVKDKYANLIKNLLKL</sequence>
<accession>A0A6C0DAD2</accession>
<dbReference type="AlphaFoldDB" id="A0A6C0DAD2"/>
<keyword evidence="3" id="KW-0472">Membrane</keyword>
<dbReference type="PANTHER" id="PTHR21461:SF69">
    <property type="entry name" value="GLYCOSYLTRANSFERASE FAMILY 92 PROTEIN"/>
    <property type="match status" value="1"/>
</dbReference>
<keyword evidence="3" id="KW-1133">Transmembrane helix</keyword>
<reference evidence="4" key="1">
    <citation type="journal article" date="2020" name="Nature">
        <title>Giant virus diversity and host interactions through global metagenomics.</title>
        <authorList>
            <person name="Schulz F."/>
            <person name="Roux S."/>
            <person name="Paez-Espino D."/>
            <person name="Jungbluth S."/>
            <person name="Walsh D.A."/>
            <person name="Denef V.J."/>
            <person name="McMahon K.D."/>
            <person name="Konstantinidis K.T."/>
            <person name="Eloe-Fadrosh E.A."/>
            <person name="Kyrpides N.C."/>
            <person name="Woyke T."/>
        </authorList>
    </citation>
    <scope>NUCLEOTIDE SEQUENCE</scope>
    <source>
        <strain evidence="4">GVMAG-M-3300023174-130</strain>
    </source>
</reference>
<evidence type="ECO:0008006" key="5">
    <source>
        <dbReference type="Google" id="ProtNLM"/>
    </source>
</evidence>
<dbReference type="GO" id="GO:0016020">
    <property type="term" value="C:membrane"/>
    <property type="evidence" value="ECO:0007669"/>
    <property type="project" value="UniProtKB-SubCell"/>
</dbReference>
<dbReference type="GO" id="GO:0005737">
    <property type="term" value="C:cytoplasm"/>
    <property type="evidence" value="ECO:0007669"/>
    <property type="project" value="TreeGrafter"/>
</dbReference>
<dbReference type="Pfam" id="PF13704">
    <property type="entry name" value="Glyco_tranf_2_4"/>
    <property type="match status" value="1"/>
</dbReference>
<dbReference type="PANTHER" id="PTHR21461">
    <property type="entry name" value="GLYCOSYLTRANSFERASE FAMILY 92 PROTEIN"/>
    <property type="match status" value="1"/>
</dbReference>
<evidence type="ECO:0000256" key="3">
    <source>
        <dbReference type="ARBA" id="ARBA00022989"/>
    </source>
</evidence>
<organism evidence="4">
    <name type="scientific">viral metagenome</name>
    <dbReference type="NCBI Taxonomy" id="1070528"/>
    <lineage>
        <taxon>unclassified sequences</taxon>
        <taxon>metagenomes</taxon>
        <taxon>organismal metagenomes</taxon>
    </lineage>
</organism>
<protein>
    <recommendedName>
        <fullName evidence="5">Glycosyltransferase 2-like domain-containing protein</fullName>
    </recommendedName>
</protein>
<evidence type="ECO:0000256" key="2">
    <source>
        <dbReference type="ARBA" id="ARBA00022692"/>
    </source>
</evidence>
<name>A0A6C0DAD2_9ZZZZ</name>
<evidence type="ECO:0000313" key="4">
    <source>
        <dbReference type="EMBL" id="QHT12879.1"/>
    </source>
</evidence>
<dbReference type="EMBL" id="MN739552">
    <property type="protein sequence ID" value="QHT12879.1"/>
    <property type="molecule type" value="Genomic_DNA"/>
</dbReference>
<dbReference type="GO" id="GO:0016757">
    <property type="term" value="F:glycosyltransferase activity"/>
    <property type="evidence" value="ECO:0007669"/>
    <property type="project" value="TreeGrafter"/>
</dbReference>
<comment type="subcellular location">
    <subcellularLocation>
        <location evidence="1">Membrane</location>
        <topology evidence="1">Single-pass membrane protein</topology>
    </subcellularLocation>
</comment>
<keyword evidence="2" id="KW-0812">Transmembrane</keyword>